<dbReference type="GO" id="GO:0005507">
    <property type="term" value="F:copper ion binding"/>
    <property type="evidence" value="ECO:0007669"/>
    <property type="project" value="InterPro"/>
</dbReference>
<dbReference type="SUPFAM" id="SSF49503">
    <property type="entry name" value="Cupredoxins"/>
    <property type="match status" value="1"/>
</dbReference>
<dbReference type="InterPro" id="IPR008972">
    <property type="entry name" value="Cupredoxin"/>
</dbReference>
<evidence type="ECO:0000313" key="5">
    <source>
        <dbReference type="EMBL" id="SBP89157.1"/>
    </source>
</evidence>
<evidence type="ECO:0000256" key="2">
    <source>
        <dbReference type="ARBA" id="ARBA00022723"/>
    </source>
</evidence>
<gene>
    <name evidence="5" type="ORF">THIARS_70777</name>
</gene>
<keyword evidence="6" id="KW-1185">Reference proteome</keyword>
<comment type="subcellular location">
    <subcellularLocation>
        <location evidence="1">Periplasm</location>
    </subcellularLocation>
</comment>
<reference evidence="5 6" key="1">
    <citation type="submission" date="2016-06" db="EMBL/GenBank/DDBJ databases">
        <authorList>
            <person name="Kjaerup R.B."/>
            <person name="Dalgaard T.S."/>
            <person name="Juul-Madsen H.R."/>
        </authorList>
    </citation>
    <scope>NUCLEOTIDE SEQUENCE [LARGE SCALE GENOMIC DNA]</scope>
    <source>
        <strain evidence="5 6">DSM 16361</strain>
    </source>
</reference>
<dbReference type="PANTHER" id="PTHR38439">
    <property type="entry name" value="AURACYANIN-B"/>
    <property type="match status" value="1"/>
</dbReference>
<dbReference type="InterPro" id="IPR050845">
    <property type="entry name" value="Cu-binding_ET"/>
</dbReference>
<dbReference type="InterPro" id="IPR011706">
    <property type="entry name" value="Cu-oxidase_C"/>
</dbReference>
<evidence type="ECO:0000256" key="1">
    <source>
        <dbReference type="ARBA" id="ARBA00004418"/>
    </source>
</evidence>
<dbReference type="OrthoDB" id="9816061at2"/>
<dbReference type="GO" id="GO:0016491">
    <property type="term" value="F:oxidoreductase activity"/>
    <property type="evidence" value="ECO:0007669"/>
    <property type="project" value="InterPro"/>
</dbReference>
<evidence type="ECO:0000313" key="6">
    <source>
        <dbReference type="Proteomes" id="UP000214566"/>
    </source>
</evidence>
<dbReference type="AlphaFoldDB" id="A0A238D785"/>
<organism evidence="5 6">
    <name type="scientific">Thiomonas delicata</name>
    <name type="common">Thiomonas cuprina</name>
    <dbReference type="NCBI Taxonomy" id="364030"/>
    <lineage>
        <taxon>Bacteria</taxon>
        <taxon>Pseudomonadati</taxon>
        <taxon>Pseudomonadota</taxon>
        <taxon>Betaproteobacteria</taxon>
        <taxon>Burkholderiales</taxon>
        <taxon>Thiomonas</taxon>
    </lineage>
</organism>
<protein>
    <submittedName>
        <fullName evidence="5">Putative blue (Type 1) copper domain protein, putative oxido-reductase protein involved in Cu(II)/Cu(I) resistance (CopI)</fullName>
    </submittedName>
</protein>
<name>A0A238D785_THIDL</name>
<dbReference type="Proteomes" id="UP000214566">
    <property type="component" value="Unassembled WGS sequence"/>
</dbReference>
<dbReference type="GO" id="GO:0042597">
    <property type="term" value="C:periplasmic space"/>
    <property type="evidence" value="ECO:0007669"/>
    <property type="project" value="UniProtKB-SubCell"/>
</dbReference>
<keyword evidence="2" id="KW-0479">Metal-binding</keyword>
<dbReference type="PANTHER" id="PTHR38439:SF3">
    <property type="entry name" value="COPPER-RESISTANT CUPROPROTEIN COPI"/>
    <property type="match status" value="1"/>
</dbReference>
<feature type="domain" description="Plastocyanin-like" evidence="4">
    <location>
        <begin position="2"/>
        <end position="92"/>
    </location>
</feature>
<dbReference type="EMBL" id="FLMQ01000056">
    <property type="protein sequence ID" value="SBP89157.1"/>
    <property type="molecule type" value="Genomic_DNA"/>
</dbReference>
<sequence>MQRGQTVRFILVNQGKMRHEMTIGTMAELQEHEKMMAAMPDMANGVEPNMVAVPPGGKGELVWHFGQAGAVDFACTMPGHMRAGMLGKVLVR</sequence>
<evidence type="ECO:0000259" key="4">
    <source>
        <dbReference type="Pfam" id="PF07731"/>
    </source>
</evidence>
<proteinExistence type="predicted"/>
<dbReference type="Pfam" id="PF07731">
    <property type="entry name" value="Cu-oxidase_2"/>
    <property type="match status" value="1"/>
</dbReference>
<keyword evidence="3" id="KW-0186">Copper</keyword>
<accession>A0A238D785</accession>
<dbReference type="Gene3D" id="2.60.40.420">
    <property type="entry name" value="Cupredoxins - blue copper proteins"/>
    <property type="match status" value="1"/>
</dbReference>
<evidence type="ECO:0000256" key="3">
    <source>
        <dbReference type="ARBA" id="ARBA00023008"/>
    </source>
</evidence>